<protein>
    <submittedName>
        <fullName evidence="2">Uncharacterized protein</fullName>
    </submittedName>
</protein>
<evidence type="ECO:0000313" key="3">
    <source>
        <dbReference type="Proteomes" id="UP000243207"/>
    </source>
</evidence>
<keyword evidence="3" id="KW-1185">Reference proteome</keyword>
<evidence type="ECO:0000313" key="2">
    <source>
        <dbReference type="EMBL" id="SDS19330.1"/>
    </source>
</evidence>
<dbReference type="AlphaFoldDB" id="A0A1H1Q7F5"/>
<dbReference type="STRING" id="487184.SAMN05216421_1074"/>
<name>A0A1H1Q7F5_9GAMM</name>
<dbReference type="Proteomes" id="UP000243207">
    <property type="component" value="Chromosome I"/>
</dbReference>
<dbReference type="EMBL" id="LT629736">
    <property type="protein sequence ID" value="SDS19330.1"/>
    <property type="molecule type" value="Genomic_DNA"/>
</dbReference>
<sequence length="151" mass="16831">MTSMLTSEVLAKQAEREELDALVKDFLAKNRPPVTEPVQPQRPVINTWRSRNRASADEAQAAKLKNIADKHCAKPKPDNKAKVASLHEVRSAKARERRKELAKQIAPMREKQCTTLQISKSLGVSYAMIVRAAKENGIELNHSPAARAVKE</sequence>
<gene>
    <name evidence="2" type="ORF">SAMN05216421_1074</name>
</gene>
<feature type="region of interest" description="Disordered" evidence="1">
    <location>
        <begin position="71"/>
        <end position="96"/>
    </location>
</feature>
<accession>A0A1H1Q7F5</accession>
<proteinExistence type="predicted"/>
<dbReference type="RefSeq" id="WP_093392183.1">
    <property type="nucleotide sequence ID" value="NZ_LT629736.1"/>
</dbReference>
<organism evidence="2 3">
    <name type="scientific">Halopseudomonas xinjiangensis</name>
    <dbReference type="NCBI Taxonomy" id="487184"/>
    <lineage>
        <taxon>Bacteria</taxon>
        <taxon>Pseudomonadati</taxon>
        <taxon>Pseudomonadota</taxon>
        <taxon>Gammaproteobacteria</taxon>
        <taxon>Pseudomonadales</taxon>
        <taxon>Pseudomonadaceae</taxon>
        <taxon>Halopseudomonas</taxon>
    </lineage>
</organism>
<reference evidence="3" key="1">
    <citation type="submission" date="2016-10" db="EMBL/GenBank/DDBJ databases">
        <authorList>
            <person name="Varghese N."/>
            <person name="Submissions S."/>
        </authorList>
    </citation>
    <scope>NUCLEOTIDE SEQUENCE [LARGE SCALE GENOMIC DNA]</scope>
    <source>
        <strain evidence="3">NRRL B-51270</strain>
    </source>
</reference>
<evidence type="ECO:0000256" key="1">
    <source>
        <dbReference type="SAM" id="MobiDB-lite"/>
    </source>
</evidence>